<dbReference type="SUPFAM" id="SSF46894">
    <property type="entry name" value="C-terminal effector domain of the bipartite response regulators"/>
    <property type="match status" value="1"/>
</dbReference>
<dbReference type="PROSITE" id="PS00622">
    <property type="entry name" value="HTH_LUXR_1"/>
    <property type="match status" value="1"/>
</dbReference>
<keyword evidence="3" id="KW-1133">Transmembrane helix</keyword>
<dbReference type="GO" id="GO:0003677">
    <property type="term" value="F:DNA binding"/>
    <property type="evidence" value="ECO:0007669"/>
    <property type="project" value="UniProtKB-KW"/>
</dbReference>
<dbReference type="GO" id="GO:0006355">
    <property type="term" value="P:regulation of DNA-templated transcription"/>
    <property type="evidence" value="ECO:0007669"/>
    <property type="project" value="InterPro"/>
</dbReference>
<keyword evidence="3" id="KW-0472">Membrane</keyword>
<dbReference type="InterPro" id="IPR039420">
    <property type="entry name" value="WalR-like"/>
</dbReference>
<sequence>MADDGTSEHRSDKLPTEATGPIAESGPDHPAKAGLASLVEGEGGWPLIGLATATLLGAVIGVIAIPSSLLAIVVMAVVQLGVTALGLIAVRRPVLWAVAIGIVSIGSAAAEPGLAELAYSGATPWIACATAAGTLNLFWHASDRRVLAAGAAALLVGSTGLIAVTIRFGVPPAQAILTSSVPFLIGALFAAVLHLRDARQDRVRRPELLLGEADRPDSGAGAGSGDAALRALAIVALRSDELASTSADATARRAAIDLREVARRALTGDAATADSVARIELLPARQSNAPQQAAGPMPELPDREREILRLVATGASNAAIGRSLYLSEATVKQYVSRLMRRFDRDNRTRLALLAARWFDEP</sequence>
<keyword evidence="3" id="KW-0812">Transmembrane</keyword>
<feature type="transmembrane region" description="Helical" evidence="3">
    <location>
        <begin position="94"/>
        <end position="110"/>
    </location>
</feature>
<reference evidence="6" key="1">
    <citation type="submission" date="2016-03" db="EMBL/GenBank/DDBJ databases">
        <title>Complete genome sequence of the type strain Actinoalloteichus hymeniacidonis DSM 45092.</title>
        <authorList>
            <person name="Schaffert L."/>
            <person name="Albersmeier A."/>
            <person name="Winkler A."/>
            <person name="Kalinowski J."/>
            <person name="Zotchev S."/>
            <person name="Ruckert C."/>
        </authorList>
    </citation>
    <scope>NUCLEOTIDE SEQUENCE [LARGE SCALE GENOMIC DNA]</scope>
    <source>
        <strain evidence="6">HPA177(T) (DSM 45092(T))</strain>
    </source>
</reference>
<evidence type="ECO:0000313" key="6">
    <source>
        <dbReference type="Proteomes" id="UP000095210"/>
    </source>
</evidence>
<evidence type="ECO:0000256" key="3">
    <source>
        <dbReference type="SAM" id="Phobius"/>
    </source>
</evidence>
<evidence type="ECO:0000256" key="1">
    <source>
        <dbReference type="ARBA" id="ARBA00023125"/>
    </source>
</evidence>
<dbReference type="SMART" id="SM00421">
    <property type="entry name" value="HTH_LUXR"/>
    <property type="match status" value="1"/>
</dbReference>
<accession>A0AAC9HRD2</accession>
<evidence type="ECO:0000313" key="5">
    <source>
        <dbReference type="EMBL" id="AOS64023.1"/>
    </source>
</evidence>
<dbReference type="KEGG" id="ahm:TL08_16115"/>
<dbReference type="InterPro" id="IPR016032">
    <property type="entry name" value="Sig_transdc_resp-reg_C-effctor"/>
</dbReference>
<gene>
    <name evidence="5" type="ORF">TL08_16115</name>
</gene>
<feature type="transmembrane region" description="Helical" evidence="3">
    <location>
        <begin position="122"/>
        <end position="139"/>
    </location>
</feature>
<evidence type="ECO:0000256" key="2">
    <source>
        <dbReference type="SAM" id="MobiDB-lite"/>
    </source>
</evidence>
<name>A0AAC9HRD2_9PSEU</name>
<feature type="transmembrane region" description="Helical" evidence="3">
    <location>
        <begin position="55"/>
        <end position="82"/>
    </location>
</feature>
<dbReference type="CDD" id="cd06170">
    <property type="entry name" value="LuxR_C_like"/>
    <property type="match status" value="1"/>
</dbReference>
<feature type="transmembrane region" description="Helical" evidence="3">
    <location>
        <begin position="146"/>
        <end position="170"/>
    </location>
</feature>
<dbReference type="PANTHER" id="PTHR43214">
    <property type="entry name" value="TWO-COMPONENT RESPONSE REGULATOR"/>
    <property type="match status" value="1"/>
</dbReference>
<feature type="compositionally biased region" description="Basic and acidic residues" evidence="2">
    <location>
        <begin position="1"/>
        <end position="15"/>
    </location>
</feature>
<dbReference type="AlphaFoldDB" id="A0AAC9HRD2"/>
<dbReference type="PRINTS" id="PR00038">
    <property type="entry name" value="HTHLUXR"/>
</dbReference>
<keyword evidence="1" id="KW-0238">DNA-binding</keyword>
<dbReference type="Gene3D" id="1.10.10.10">
    <property type="entry name" value="Winged helix-like DNA-binding domain superfamily/Winged helix DNA-binding domain"/>
    <property type="match status" value="1"/>
</dbReference>
<dbReference type="InterPro" id="IPR000792">
    <property type="entry name" value="Tscrpt_reg_LuxR_C"/>
</dbReference>
<protein>
    <submittedName>
        <fullName evidence="5">Transcriptional regulator, luxR family</fullName>
    </submittedName>
</protein>
<feature type="domain" description="HTH luxR-type" evidence="4">
    <location>
        <begin position="293"/>
        <end position="358"/>
    </location>
</feature>
<dbReference type="PROSITE" id="PS50043">
    <property type="entry name" value="HTH_LUXR_2"/>
    <property type="match status" value="1"/>
</dbReference>
<dbReference type="PANTHER" id="PTHR43214:SF43">
    <property type="entry name" value="TWO-COMPONENT RESPONSE REGULATOR"/>
    <property type="match status" value="1"/>
</dbReference>
<feature type="transmembrane region" description="Helical" evidence="3">
    <location>
        <begin position="176"/>
        <end position="195"/>
    </location>
</feature>
<proteinExistence type="predicted"/>
<feature type="region of interest" description="Disordered" evidence="2">
    <location>
        <begin position="1"/>
        <end position="29"/>
    </location>
</feature>
<keyword evidence="6" id="KW-1185">Reference proteome</keyword>
<dbReference type="InterPro" id="IPR036388">
    <property type="entry name" value="WH-like_DNA-bd_sf"/>
</dbReference>
<evidence type="ECO:0000259" key="4">
    <source>
        <dbReference type="PROSITE" id="PS50043"/>
    </source>
</evidence>
<dbReference type="Proteomes" id="UP000095210">
    <property type="component" value="Chromosome"/>
</dbReference>
<dbReference type="EMBL" id="CP014859">
    <property type="protein sequence ID" value="AOS64023.1"/>
    <property type="molecule type" value="Genomic_DNA"/>
</dbReference>
<dbReference type="RefSeq" id="WP_084643095.1">
    <property type="nucleotide sequence ID" value="NZ_CP014859.1"/>
</dbReference>
<organism evidence="5 6">
    <name type="scientific">Actinoalloteichus hymeniacidonis</name>
    <dbReference type="NCBI Taxonomy" id="340345"/>
    <lineage>
        <taxon>Bacteria</taxon>
        <taxon>Bacillati</taxon>
        <taxon>Actinomycetota</taxon>
        <taxon>Actinomycetes</taxon>
        <taxon>Pseudonocardiales</taxon>
        <taxon>Pseudonocardiaceae</taxon>
        <taxon>Actinoalloteichus</taxon>
    </lineage>
</organism>
<dbReference type="Pfam" id="PF00196">
    <property type="entry name" value="GerE"/>
    <property type="match status" value="1"/>
</dbReference>